<dbReference type="InterPro" id="IPR036097">
    <property type="entry name" value="HisK_dim/P_sf"/>
</dbReference>
<evidence type="ECO:0000259" key="14">
    <source>
        <dbReference type="PROSITE" id="PS50113"/>
    </source>
</evidence>
<organism evidence="15 16">
    <name type="scientific">Reinekea blandensis MED297</name>
    <dbReference type="NCBI Taxonomy" id="314283"/>
    <lineage>
        <taxon>Bacteria</taxon>
        <taxon>Pseudomonadati</taxon>
        <taxon>Pseudomonadota</taxon>
        <taxon>Gammaproteobacteria</taxon>
        <taxon>Oceanospirillales</taxon>
        <taxon>Saccharospirillaceae</taxon>
        <taxon>Reinekea</taxon>
    </lineage>
</organism>
<keyword evidence="5" id="KW-0547">Nucleotide-binding</keyword>
<dbReference type="SMART" id="SM00387">
    <property type="entry name" value="HATPase_c"/>
    <property type="match status" value="1"/>
</dbReference>
<dbReference type="Gene3D" id="3.30.450.20">
    <property type="entry name" value="PAS domain"/>
    <property type="match status" value="1"/>
</dbReference>
<dbReference type="InterPro" id="IPR001789">
    <property type="entry name" value="Sig_transdc_resp-reg_receiver"/>
</dbReference>
<dbReference type="Gene3D" id="1.10.287.130">
    <property type="match status" value="1"/>
</dbReference>
<dbReference type="InterPro" id="IPR004358">
    <property type="entry name" value="Sig_transdc_His_kin-like_C"/>
</dbReference>
<dbReference type="EC" id="2.7.13.3" evidence="2"/>
<dbReference type="SUPFAM" id="SSF47384">
    <property type="entry name" value="Homodimeric domain of signal transducing histidine kinase"/>
    <property type="match status" value="1"/>
</dbReference>
<keyword evidence="6" id="KW-0418">Kinase</keyword>
<dbReference type="InterPro" id="IPR000014">
    <property type="entry name" value="PAS"/>
</dbReference>
<dbReference type="SMART" id="SM00086">
    <property type="entry name" value="PAC"/>
    <property type="match status" value="1"/>
</dbReference>
<evidence type="ECO:0000256" key="8">
    <source>
        <dbReference type="ARBA" id="ARBA00023012"/>
    </source>
</evidence>
<feature type="domain" description="PAC" evidence="14">
    <location>
        <begin position="112"/>
        <end position="164"/>
    </location>
</feature>
<dbReference type="InterPro" id="IPR005467">
    <property type="entry name" value="His_kinase_dom"/>
</dbReference>
<dbReference type="OrthoDB" id="6110612at2"/>
<evidence type="ECO:0000256" key="1">
    <source>
        <dbReference type="ARBA" id="ARBA00000085"/>
    </source>
</evidence>
<evidence type="ECO:0000256" key="5">
    <source>
        <dbReference type="ARBA" id="ARBA00022741"/>
    </source>
</evidence>
<dbReference type="InterPro" id="IPR001610">
    <property type="entry name" value="PAC"/>
</dbReference>
<evidence type="ECO:0000259" key="13">
    <source>
        <dbReference type="PROSITE" id="PS50110"/>
    </source>
</evidence>
<dbReference type="PANTHER" id="PTHR45339">
    <property type="entry name" value="HYBRID SIGNAL TRANSDUCTION HISTIDINE KINASE J"/>
    <property type="match status" value="1"/>
</dbReference>
<keyword evidence="16" id="KW-1185">Reference proteome</keyword>
<dbReference type="CDD" id="cd16922">
    <property type="entry name" value="HATPase_EvgS-ArcB-TorS-like"/>
    <property type="match status" value="1"/>
</dbReference>
<evidence type="ECO:0000256" key="4">
    <source>
        <dbReference type="ARBA" id="ARBA00022679"/>
    </source>
</evidence>
<evidence type="ECO:0000313" key="16">
    <source>
        <dbReference type="Proteomes" id="UP000005953"/>
    </source>
</evidence>
<keyword evidence="3 11" id="KW-0597">Phosphoprotein</keyword>
<dbReference type="Pfam" id="PF00512">
    <property type="entry name" value="HisKA"/>
    <property type="match status" value="1"/>
</dbReference>
<feature type="modified residue" description="4-aspartylphosphate" evidence="11">
    <location>
        <position position="585"/>
    </location>
</feature>
<dbReference type="Gene3D" id="3.40.50.2300">
    <property type="match status" value="1"/>
</dbReference>
<dbReference type="SMART" id="SM00388">
    <property type="entry name" value="HisKA"/>
    <property type="match status" value="1"/>
</dbReference>
<sequence>MNNLLLVTLIVLSLLLLAVVIRLISVNKALVNQTTQNGLLQKAIQAASAGTFFYSTRSNETYWDENSLKMFGLAGQGQIIPPGTWERLIHPLDREKALSEIFNALNGKGQLFTHVYRILLPGGEIRWIKGTGFVVRNDQGDPLEITGFHFNITGQIRAEQKLKDSEARARQAMEAKATFLANMSHEIRTPMNAIIGMIELLQHEDPNQTQKRYLATLRNSSNVLMRIIDDILDVSKIEAGKLSLEKKPFPVRQVLHQCLSVYTQISNRKNILLTGRVDAAVPIQIQGDSSRLQQVLMNLISNAFKFTDQGHILVRVECTEQKDRLRFSVEDSGVGIAEEAQASLFERFNQVDQSASRSSGGTGLGLAIVREIVELWGGDVWIRSRSGHGATFFFDIPVQQSSRAVNQPNQRYLLCSQQEALAHLWTEDPCAPPVELVTSFTQMHSAMSSQTFDHLVVDQGFVERNGAELIDDVKRTAPHLTATLIDFETDISGQSLPDSVDSFIAKPHFLNQIWEPELWQSETESQEVTPDYSHVRVLCVDDNQSNLIVLVGLLKRLGIHAVAVDSGAKAVETALADDFDLILMDYEMPGMDGPSATRAILQKKDHLVIALSAHTEEFFKQQAQAAGMRGFLRKPIRLDAIQTMLGEHFSQQESLH</sequence>
<dbReference type="InterPro" id="IPR003594">
    <property type="entry name" value="HATPase_dom"/>
</dbReference>
<dbReference type="PROSITE" id="PS50109">
    <property type="entry name" value="HIS_KIN"/>
    <property type="match status" value="1"/>
</dbReference>
<dbReference type="RefSeq" id="WP_008044890.1">
    <property type="nucleotide sequence ID" value="NZ_CH724151.1"/>
</dbReference>
<dbReference type="EMBL" id="AAOE01000001">
    <property type="protein sequence ID" value="EAR11317.1"/>
    <property type="molecule type" value="Genomic_DNA"/>
</dbReference>
<dbReference type="NCBIfam" id="TIGR00229">
    <property type="entry name" value="sensory_box"/>
    <property type="match status" value="1"/>
</dbReference>
<gene>
    <name evidence="15" type="ORF">MED297_20557</name>
</gene>
<dbReference type="STRING" id="314283.MED297_20557"/>
<dbReference type="InterPro" id="IPR036890">
    <property type="entry name" value="HATPase_C_sf"/>
</dbReference>
<dbReference type="Proteomes" id="UP000005953">
    <property type="component" value="Unassembled WGS sequence"/>
</dbReference>
<dbReference type="PROSITE" id="PS50113">
    <property type="entry name" value="PAC"/>
    <property type="match status" value="1"/>
</dbReference>
<dbReference type="Pfam" id="PF02518">
    <property type="entry name" value="HATPase_c"/>
    <property type="match status" value="1"/>
</dbReference>
<dbReference type="InterPro" id="IPR000700">
    <property type="entry name" value="PAS-assoc_C"/>
</dbReference>
<dbReference type="Pfam" id="PF08447">
    <property type="entry name" value="PAS_3"/>
    <property type="match status" value="1"/>
</dbReference>
<evidence type="ECO:0000256" key="7">
    <source>
        <dbReference type="ARBA" id="ARBA00022840"/>
    </source>
</evidence>
<dbReference type="SUPFAM" id="SSF55874">
    <property type="entry name" value="ATPase domain of HSP90 chaperone/DNA topoisomerase II/histidine kinase"/>
    <property type="match status" value="1"/>
</dbReference>
<comment type="subunit">
    <text evidence="9">At low DSF concentrations, interacts with RpfF.</text>
</comment>
<dbReference type="Gene3D" id="3.30.565.10">
    <property type="entry name" value="Histidine kinase-like ATPase, C-terminal domain"/>
    <property type="match status" value="1"/>
</dbReference>
<dbReference type="CDD" id="cd00082">
    <property type="entry name" value="HisKA"/>
    <property type="match status" value="1"/>
</dbReference>
<keyword evidence="7" id="KW-0067">ATP-binding</keyword>
<name>A4B9L6_9GAMM</name>
<dbReference type="SUPFAM" id="SSF52172">
    <property type="entry name" value="CheY-like"/>
    <property type="match status" value="1"/>
</dbReference>
<dbReference type="PROSITE" id="PS50110">
    <property type="entry name" value="RESPONSE_REGULATORY"/>
    <property type="match status" value="1"/>
</dbReference>
<protein>
    <recommendedName>
        <fullName evidence="10">Sensory/regulatory protein RpfC</fullName>
        <ecNumber evidence="2">2.7.13.3</ecNumber>
    </recommendedName>
</protein>
<dbReference type="InterPro" id="IPR013655">
    <property type="entry name" value="PAS_fold_3"/>
</dbReference>
<dbReference type="GO" id="GO:0005524">
    <property type="term" value="F:ATP binding"/>
    <property type="evidence" value="ECO:0007669"/>
    <property type="project" value="UniProtKB-KW"/>
</dbReference>
<dbReference type="AlphaFoldDB" id="A4B9L6"/>
<dbReference type="PANTHER" id="PTHR45339:SF1">
    <property type="entry name" value="HYBRID SIGNAL TRANSDUCTION HISTIDINE KINASE J"/>
    <property type="match status" value="1"/>
</dbReference>
<comment type="catalytic activity">
    <reaction evidence="1">
        <text>ATP + protein L-histidine = ADP + protein N-phospho-L-histidine.</text>
        <dbReference type="EC" id="2.7.13.3"/>
    </reaction>
</comment>
<evidence type="ECO:0000256" key="9">
    <source>
        <dbReference type="ARBA" id="ARBA00064003"/>
    </source>
</evidence>
<evidence type="ECO:0000259" key="12">
    <source>
        <dbReference type="PROSITE" id="PS50109"/>
    </source>
</evidence>
<keyword evidence="8" id="KW-0902">Two-component regulatory system</keyword>
<dbReference type="CDD" id="cd00130">
    <property type="entry name" value="PAS"/>
    <property type="match status" value="1"/>
</dbReference>
<dbReference type="InterPro" id="IPR011006">
    <property type="entry name" value="CheY-like_superfamily"/>
</dbReference>
<evidence type="ECO:0000256" key="2">
    <source>
        <dbReference type="ARBA" id="ARBA00012438"/>
    </source>
</evidence>
<dbReference type="FunFam" id="3.30.565.10:FF:000010">
    <property type="entry name" value="Sensor histidine kinase RcsC"/>
    <property type="match status" value="1"/>
</dbReference>
<dbReference type="SMART" id="SM00448">
    <property type="entry name" value="REC"/>
    <property type="match status" value="1"/>
</dbReference>
<dbReference type="SMART" id="SM00091">
    <property type="entry name" value="PAS"/>
    <property type="match status" value="1"/>
</dbReference>
<feature type="domain" description="Histidine kinase" evidence="12">
    <location>
        <begin position="182"/>
        <end position="400"/>
    </location>
</feature>
<evidence type="ECO:0000256" key="10">
    <source>
        <dbReference type="ARBA" id="ARBA00068150"/>
    </source>
</evidence>
<dbReference type="FunFam" id="1.10.287.130:FF:000002">
    <property type="entry name" value="Two-component osmosensing histidine kinase"/>
    <property type="match status" value="1"/>
</dbReference>
<dbReference type="HOGENOM" id="CLU_000445_114_15_6"/>
<evidence type="ECO:0000313" key="15">
    <source>
        <dbReference type="EMBL" id="EAR11317.1"/>
    </source>
</evidence>
<dbReference type="SUPFAM" id="SSF55785">
    <property type="entry name" value="PYP-like sensor domain (PAS domain)"/>
    <property type="match status" value="1"/>
</dbReference>
<keyword evidence="4" id="KW-0808">Transferase</keyword>
<dbReference type="PRINTS" id="PR00344">
    <property type="entry name" value="BCTRLSENSOR"/>
</dbReference>
<dbReference type="GO" id="GO:0000155">
    <property type="term" value="F:phosphorelay sensor kinase activity"/>
    <property type="evidence" value="ECO:0007669"/>
    <property type="project" value="InterPro"/>
</dbReference>
<dbReference type="Pfam" id="PF00072">
    <property type="entry name" value="Response_reg"/>
    <property type="match status" value="1"/>
</dbReference>
<evidence type="ECO:0000256" key="6">
    <source>
        <dbReference type="ARBA" id="ARBA00022777"/>
    </source>
</evidence>
<dbReference type="InterPro" id="IPR035965">
    <property type="entry name" value="PAS-like_dom_sf"/>
</dbReference>
<proteinExistence type="predicted"/>
<dbReference type="CDD" id="cd17546">
    <property type="entry name" value="REC_hyHK_CKI1_RcsC-like"/>
    <property type="match status" value="1"/>
</dbReference>
<dbReference type="InterPro" id="IPR003661">
    <property type="entry name" value="HisK_dim/P_dom"/>
</dbReference>
<feature type="domain" description="Response regulatory" evidence="13">
    <location>
        <begin position="536"/>
        <end position="649"/>
    </location>
</feature>
<evidence type="ECO:0000256" key="3">
    <source>
        <dbReference type="ARBA" id="ARBA00022553"/>
    </source>
</evidence>
<comment type="caution">
    <text evidence="15">The sequence shown here is derived from an EMBL/GenBank/DDBJ whole genome shotgun (WGS) entry which is preliminary data.</text>
</comment>
<accession>A4B9L6</accession>
<reference evidence="15 16" key="1">
    <citation type="submission" date="2006-02" db="EMBL/GenBank/DDBJ databases">
        <authorList>
            <person name="Pinhassi J."/>
            <person name="Pedros-Alio C."/>
            <person name="Ferriera S."/>
            <person name="Johnson J."/>
            <person name="Kravitz S."/>
            <person name="Halpern A."/>
            <person name="Remington K."/>
            <person name="Beeson K."/>
            <person name="Tran B."/>
            <person name="Rogers Y.-H."/>
            <person name="Friedman R."/>
            <person name="Venter J.C."/>
        </authorList>
    </citation>
    <scope>NUCLEOTIDE SEQUENCE [LARGE SCALE GENOMIC DNA]</scope>
    <source>
        <strain evidence="15 16">MED297</strain>
    </source>
</reference>
<evidence type="ECO:0000256" key="11">
    <source>
        <dbReference type="PROSITE-ProRule" id="PRU00169"/>
    </source>
</evidence>